<reference evidence="1 2" key="1">
    <citation type="submission" date="2015-12" db="EMBL/GenBank/DDBJ databases">
        <title>Draft genome sequence of Acidibacillus ferrooxidans ITV001, isolated from a chalcopyrite acid mine drainage site in Brazil.</title>
        <authorList>
            <person name="Dall'Agnol H."/>
            <person name="Nancucheo I."/>
            <person name="Johnson B."/>
            <person name="Oliveira R."/>
            <person name="Leite L."/>
            <person name="Pylro V."/>
            <person name="Nunes G.L."/>
            <person name="Tzotzos G."/>
            <person name="Fernandes G.R."/>
            <person name="Dutra J."/>
            <person name="Orellana S.C."/>
            <person name="Oliveira G."/>
        </authorList>
    </citation>
    <scope>NUCLEOTIDE SEQUENCE [LARGE SCALE GENOMIC DNA]</scope>
    <source>
        <strain evidence="2">ITV01</strain>
    </source>
</reference>
<accession>A0A101XPI2</accession>
<name>A0A101XPI2_9BACL</name>
<comment type="caution">
    <text evidence="1">The sequence shown here is derived from an EMBL/GenBank/DDBJ whole genome shotgun (WGS) entry which is preliminary data.</text>
</comment>
<sequence length="113" mass="13135">MFFKMVKSHLQLAKELQGRSYDSMIAHTIVFARYTYLAVETRNEQDPRTLGRLFLDLCDKMSDVRYADIIHRLLALLSQAMVQTWDEGMTIQEEELQHFLACLPSKLKARLAA</sequence>
<evidence type="ECO:0000313" key="2">
    <source>
        <dbReference type="Proteomes" id="UP000053557"/>
    </source>
</evidence>
<gene>
    <name evidence="1" type="ORF">ATW55_13645</name>
</gene>
<evidence type="ECO:0000313" key="1">
    <source>
        <dbReference type="EMBL" id="KUO95185.1"/>
    </source>
</evidence>
<keyword evidence="2" id="KW-1185">Reference proteome</keyword>
<dbReference type="Proteomes" id="UP000053557">
    <property type="component" value="Unassembled WGS sequence"/>
</dbReference>
<dbReference type="AlphaFoldDB" id="A0A101XPI2"/>
<protein>
    <submittedName>
        <fullName evidence="1">Uncharacterized protein</fullName>
    </submittedName>
</protein>
<dbReference type="EMBL" id="LPVJ01000058">
    <property type="protein sequence ID" value="KUO95185.1"/>
    <property type="molecule type" value="Genomic_DNA"/>
</dbReference>
<dbReference type="InterPro" id="IPR012337">
    <property type="entry name" value="RNaseH-like_sf"/>
</dbReference>
<organism evidence="1 2">
    <name type="scientific">Ferroacidibacillus organovorans</name>
    <dbReference type="NCBI Taxonomy" id="1765683"/>
    <lineage>
        <taxon>Bacteria</taxon>
        <taxon>Bacillati</taxon>
        <taxon>Bacillota</taxon>
        <taxon>Bacilli</taxon>
        <taxon>Bacillales</taxon>
        <taxon>Alicyclobacillaceae</taxon>
        <taxon>Ferroacidibacillus</taxon>
    </lineage>
</organism>
<proteinExistence type="predicted"/>
<dbReference type="SUPFAM" id="SSF53098">
    <property type="entry name" value="Ribonuclease H-like"/>
    <property type="match status" value="1"/>
</dbReference>